<evidence type="ECO:0000313" key="6">
    <source>
        <dbReference type="Proteomes" id="UP000004358"/>
    </source>
</evidence>
<dbReference type="GO" id="GO:0004065">
    <property type="term" value="F:arylsulfatase activity"/>
    <property type="evidence" value="ECO:0007669"/>
    <property type="project" value="TreeGrafter"/>
</dbReference>
<dbReference type="Pfam" id="PF00884">
    <property type="entry name" value="Sulfatase"/>
    <property type="match status" value="1"/>
</dbReference>
<keyword evidence="3" id="KW-0732">Signal</keyword>
<comment type="caution">
    <text evidence="5">The sequence shown here is derived from an EMBL/GenBank/DDBJ whole genome shotgun (WGS) entry which is preliminary data.</text>
</comment>
<evidence type="ECO:0000256" key="1">
    <source>
        <dbReference type="ARBA" id="ARBA00008779"/>
    </source>
</evidence>
<sequence length="468" mass="52174">MFSTRLMTFVCALASALLVSNAVAAEKSKRPPSIVLIVSDDQGFADLSCIGDNGCRTPRLDQLAASGTRLTSFYVSWPACTPSRASLMTGRYPQRNGTYDMIRNEAPDYDYLYTPEEYAVTAERILGTDLQEVFLADVLKQAGYVSAVFGKWDGGQLKRYLPLQRGFDQYYGFANTGVDYFTHERYGVPSMFRDNQPTEEDKGTYLTDLFEREAIRFIDENHDRPFFLYLPFNAPHSASNLDRSIRGFAQAPQEYLDHFPGGESKQEKRRQAYLAAVERMDEAIGKVVDQLQQHQIADNTLIIFLSDNGGGGGADNSPLRGGKAKMFEGGNRVPCIVHWPGKVPAGKVSNQFLTSLEVFPTVIAAIGGKLPDDVIYDGFDMLPVLNGASSPREEMFWKRRGDVAARVGDWKWVDSAAGKGLFDLAHDIGEKKDLSKEHPEMLAKLKARFDAWTAEMEAADPRGPFRDY</sequence>
<protein>
    <submittedName>
        <fullName evidence="5">N-acetylgalactosamine 6-sulfate sulfatase (GALNS)</fullName>
    </submittedName>
</protein>
<dbReference type="InterPro" id="IPR017850">
    <property type="entry name" value="Alkaline_phosphatase_core_sf"/>
</dbReference>
<feature type="domain" description="Sulfatase N-terminal" evidence="4">
    <location>
        <begin position="32"/>
        <end position="367"/>
    </location>
</feature>
<dbReference type="Gene3D" id="3.30.1120.10">
    <property type="match status" value="1"/>
</dbReference>
<evidence type="ECO:0000259" key="4">
    <source>
        <dbReference type="Pfam" id="PF00884"/>
    </source>
</evidence>
<comment type="similarity">
    <text evidence="1">Belongs to the sulfatase family.</text>
</comment>
<dbReference type="PANTHER" id="PTHR42693:SF53">
    <property type="entry name" value="ENDO-4-O-SULFATASE"/>
    <property type="match status" value="1"/>
</dbReference>
<evidence type="ECO:0000313" key="5">
    <source>
        <dbReference type="EMBL" id="EAQ82668.1"/>
    </source>
</evidence>
<reference evidence="5 6" key="1">
    <citation type="submission" date="2006-02" db="EMBL/GenBank/DDBJ databases">
        <authorList>
            <person name="Amann R."/>
            <person name="Ferriera S."/>
            <person name="Johnson J."/>
            <person name="Kravitz S."/>
            <person name="Halpern A."/>
            <person name="Remington K."/>
            <person name="Beeson K."/>
            <person name="Tran B."/>
            <person name="Rogers Y.-H."/>
            <person name="Friedman R."/>
            <person name="Venter J.C."/>
        </authorList>
    </citation>
    <scope>NUCLEOTIDE SEQUENCE [LARGE SCALE GENOMIC DNA]</scope>
    <source>
        <strain evidence="5 6">DSM 3645</strain>
    </source>
</reference>
<dbReference type="EMBL" id="AANZ01000001">
    <property type="protein sequence ID" value="EAQ82668.1"/>
    <property type="molecule type" value="Genomic_DNA"/>
</dbReference>
<name>A3ZLN5_9BACT</name>
<dbReference type="InterPro" id="IPR000917">
    <property type="entry name" value="Sulfatase_N"/>
</dbReference>
<evidence type="ECO:0000256" key="2">
    <source>
        <dbReference type="ARBA" id="ARBA00022801"/>
    </source>
</evidence>
<accession>A3ZLN5</accession>
<dbReference type="SUPFAM" id="SSF53649">
    <property type="entry name" value="Alkaline phosphatase-like"/>
    <property type="match status" value="1"/>
</dbReference>
<keyword evidence="2" id="KW-0378">Hydrolase</keyword>
<dbReference type="RefSeq" id="WP_002655538.1">
    <property type="nucleotide sequence ID" value="NZ_CH672377.1"/>
</dbReference>
<dbReference type="STRING" id="314230.DSM3645_09722"/>
<dbReference type="PANTHER" id="PTHR42693">
    <property type="entry name" value="ARYLSULFATASE FAMILY MEMBER"/>
    <property type="match status" value="1"/>
</dbReference>
<dbReference type="eggNOG" id="COG3119">
    <property type="taxonomic scope" value="Bacteria"/>
</dbReference>
<dbReference type="Gene3D" id="3.40.720.10">
    <property type="entry name" value="Alkaline Phosphatase, subunit A"/>
    <property type="match status" value="1"/>
</dbReference>
<gene>
    <name evidence="5" type="ORF">DSM3645_09722</name>
</gene>
<dbReference type="OrthoDB" id="9783154at2"/>
<feature type="chain" id="PRO_5002663489" evidence="3">
    <location>
        <begin position="25"/>
        <end position="468"/>
    </location>
</feature>
<proteinExistence type="inferred from homology"/>
<feature type="signal peptide" evidence="3">
    <location>
        <begin position="1"/>
        <end position="24"/>
    </location>
</feature>
<dbReference type="Proteomes" id="UP000004358">
    <property type="component" value="Unassembled WGS sequence"/>
</dbReference>
<dbReference type="InterPro" id="IPR050738">
    <property type="entry name" value="Sulfatase"/>
</dbReference>
<dbReference type="AlphaFoldDB" id="A3ZLN5"/>
<evidence type="ECO:0000256" key="3">
    <source>
        <dbReference type="SAM" id="SignalP"/>
    </source>
</evidence>
<dbReference type="HOGENOM" id="CLU_006332_10_4_0"/>
<organism evidence="5 6">
    <name type="scientific">Blastopirellula marina DSM 3645</name>
    <dbReference type="NCBI Taxonomy" id="314230"/>
    <lineage>
        <taxon>Bacteria</taxon>
        <taxon>Pseudomonadati</taxon>
        <taxon>Planctomycetota</taxon>
        <taxon>Planctomycetia</taxon>
        <taxon>Pirellulales</taxon>
        <taxon>Pirellulaceae</taxon>
        <taxon>Blastopirellula</taxon>
    </lineage>
</organism>